<dbReference type="AlphaFoldDB" id="A0A0M3J667"/>
<sequence length="218" mass="25765">LTNNKPMSDFTVTQQPFNEISRLPNNTQYNYSWPIPFFWKNYRTYHIDHTTKLKWMIPDYYHCPSHSASKSALSPKREPTNFALHWDLGNTDSKTFMRVEYDDVAYARLMKQLKTRRDKDFGIDDKVILIADQLAFAKHNEELGKPFSFKKTLDLISTIIPGNDSYAIFKITQGVIDRMEKYFMDGPDYPLFKKGMQEWLTENYKKLGYTVSDIWDPE</sequence>
<organism evidence="1">
    <name type="scientific">Anisakis simplex</name>
    <name type="common">Herring worm</name>
    <dbReference type="NCBI Taxonomy" id="6269"/>
    <lineage>
        <taxon>Eukaryota</taxon>
        <taxon>Metazoa</taxon>
        <taxon>Ecdysozoa</taxon>
        <taxon>Nematoda</taxon>
        <taxon>Chromadorea</taxon>
        <taxon>Rhabditida</taxon>
        <taxon>Spirurina</taxon>
        <taxon>Ascaridomorpha</taxon>
        <taxon>Ascaridoidea</taxon>
        <taxon>Anisakidae</taxon>
        <taxon>Anisakis</taxon>
        <taxon>Anisakis simplex complex</taxon>
    </lineage>
</organism>
<name>A0A0M3J667_ANISI</name>
<protein>
    <submittedName>
        <fullName evidence="1">WW domain-containing protein</fullName>
    </submittedName>
</protein>
<evidence type="ECO:0000313" key="1">
    <source>
        <dbReference type="WBParaSite" id="ASIM_0000305201-mRNA-1"/>
    </source>
</evidence>
<reference evidence="1" key="1">
    <citation type="submission" date="2017-02" db="UniProtKB">
        <authorList>
            <consortium name="WormBaseParasite"/>
        </authorList>
    </citation>
    <scope>IDENTIFICATION</scope>
</reference>
<accession>A0A0M3J667</accession>
<dbReference type="Gene3D" id="1.25.50.20">
    <property type="match status" value="1"/>
</dbReference>
<proteinExistence type="predicted"/>
<dbReference type="WBParaSite" id="ASIM_0000305201-mRNA-1">
    <property type="protein sequence ID" value="ASIM_0000305201-mRNA-1"/>
    <property type="gene ID" value="ASIM_0000305201"/>
</dbReference>